<evidence type="ECO:0000256" key="6">
    <source>
        <dbReference type="ARBA" id="ARBA00024695"/>
    </source>
</evidence>
<feature type="compositionally biased region" description="Acidic residues" evidence="7">
    <location>
        <begin position="352"/>
        <end position="396"/>
    </location>
</feature>
<evidence type="ECO:0000256" key="3">
    <source>
        <dbReference type="ARBA" id="ARBA00022517"/>
    </source>
</evidence>
<dbReference type="AlphaFoldDB" id="A0A6P7F126"/>
<proteinExistence type="inferred from homology"/>
<comment type="similarity">
    <text evidence="2">Belongs to the NOP14 family.</text>
</comment>
<comment type="function">
    <text evidence="6">Involved in nucleolar processing of pre-18S ribosomal RNA. Has a role in the nuclear export of 40S pre-ribosomal subunit to the cytoplasm.</text>
</comment>
<keyword evidence="4" id="KW-0698">rRNA processing</keyword>
<name>A0A6P7F126_DIAVI</name>
<dbReference type="RefSeq" id="XP_028129289.1">
    <property type="nucleotide sequence ID" value="XM_028273488.1"/>
</dbReference>
<feature type="region of interest" description="Disordered" evidence="7">
    <location>
        <begin position="1"/>
        <end position="26"/>
    </location>
</feature>
<organism evidence="8">
    <name type="scientific">Diabrotica virgifera virgifera</name>
    <name type="common">western corn rootworm</name>
    <dbReference type="NCBI Taxonomy" id="50390"/>
    <lineage>
        <taxon>Eukaryota</taxon>
        <taxon>Metazoa</taxon>
        <taxon>Ecdysozoa</taxon>
        <taxon>Arthropoda</taxon>
        <taxon>Hexapoda</taxon>
        <taxon>Insecta</taxon>
        <taxon>Pterygota</taxon>
        <taxon>Neoptera</taxon>
        <taxon>Endopterygota</taxon>
        <taxon>Coleoptera</taxon>
        <taxon>Polyphaga</taxon>
        <taxon>Cucujiformia</taxon>
        <taxon>Chrysomeloidea</taxon>
        <taxon>Chrysomelidae</taxon>
        <taxon>Galerucinae</taxon>
        <taxon>Diabroticina</taxon>
        <taxon>Diabroticites</taxon>
        <taxon>Diabrotica</taxon>
    </lineage>
</organism>
<feature type="region of interest" description="Disordered" evidence="7">
    <location>
        <begin position="284"/>
        <end position="314"/>
    </location>
</feature>
<reference evidence="8" key="1">
    <citation type="submission" date="2025-08" db="UniProtKB">
        <authorList>
            <consortium name="RefSeq"/>
        </authorList>
    </citation>
    <scope>IDENTIFICATION</scope>
    <source>
        <tissue evidence="8">Whole insect</tissue>
    </source>
</reference>
<dbReference type="PANTHER" id="PTHR23183:SF0">
    <property type="entry name" value="NUCLEOLAR PROTEIN 14"/>
    <property type="match status" value="1"/>
</dbReference>
<keyword evidence="3" id="KW-0690">Ribosome biogenesis</keyword>
<comment type="subcellular location">
    <subcellularLocation>
        <location evidence="1">Nucleus</location>
        <location evidence="1">Nucleolus</location>
    </subcellularLocation>
</comment>
<dbReference type="InParanoid" id="A0A6P7F126"/>
<dbReference type="GO" id="GO:0032040">
    <property type="term" value="C:small-subunit processome"/>
    <property type="evidence" value="ECO:0007669"/>
    <property type="project" value="InterPro"/>
</dbReference>
<dbReference type="InterPro" id="IPR007276">
    <property type="entry name" value="Nop14"/>
</dbReference>
<dbReference type="FunCoup" id="A0A6P7F126">
    <property type="interactions" value="1800"/>
</dbReference>
<dbReference type="KEGG" id="dvv:114325415"/>
<feature type="compositionally biased region" description="Basic and acidic residues" evidence="7">
    <location>
        <begin position="865"/>
        <end position="876"/>
    </location>
</feature>
<dbReference type="GO" id="GO:0030692">
    <property type="term" value="C:Noc4p-Nop14p complex"/>
    <property type="evidence" value="ECO:0007669"/>
    <property type="project" value="TreeGrafter"/>
</dbReference>
<feature type="region of interest" description="Disordered" evidence="7">
    <location>
        <begin position="346"/>
        <end position="416"/>
    </location>
</feature>
<evidence type="ECO:0000256" key="4">
    <source>
        <dbReference type="ARBA" id="ARBA00022552"/>
    </source>
</evidence>
<feature type="compositionally biased region" description="Acidic residues" evidence="7">
    <location>
        <begin position="405"/>
        <end position="416"/>
    </location>
</feature>
<sequence length="897" mass="103703">MVKVKNKKAVSSERVHVKKEPKKMNPFEVHVNREKLQVIGKKQKNDRGLPGVSRAKAIKKRKSTLLEEYKVQNKNNKFVDRRIGEKAHMDSEEKALARYTALKVKAHNRKSIFNLADDEILTHKGQTLNEIEKFDDPRSDDEDFDDSERKTGNLESNFIGEAHFGGGLFTNTGKEGAMTHKDLINQLIVESKKRKAEKQKLKEATLELTEKLDTEWKDLIPLVSQNNKNKEEVKKPPIDDYDKVMRELMFERRGTVSDRLKTEDEIAKEEKENLEQLEQERLRRMNENDEDEKPKQYHRSADDLDDGFVFDDVDDDGQDNILSYNTEGQSNVAVEANVNGTILKATKNQEDANSEVEEGENEEDEGSNEESETDAEDNLSDLKEEDSESEAEEDTTDNNVQNGDNDQEEDDVEENVDENVNNSTINHKGSEKDSVKLLSTVVIDVRHTLNMGSNKKTDKFLDEDIPDIPFTFKLPEAYESLAETLEKYVGHEEIIIQRMVKCNHPSMSDKNKENLGLLFAYILQYINDLFSEDMNTKTMKNNFDIFKRLVPEIYDLTKLIPDSSHASVLEVIKEKFEEFRKTPKVFPGIEVLVFLKLVGVLFPTSDFRHQIVTPCYVFMEQILTKCRVKQRNDIAYGLFVSSLVLEYTALSKRYLPAVINFLSGLLHMAVPKTGVRLLKIPPPFKSTSTHLVLIENFSLEELPSMKLDATDFCEVEITAEYQVRALYNIGKLLEQFLDHYKLLSSHVEIFEKALKYLELIPLSSYPTIVQNSLKQLIDSLKRSKDERKLEYLVMESARPKALRLYEPRIQPVYDGKQHKNQSKEKAQFNKLMHKVKREKKGALREIRRDTAFLGRVKVNKQIQSDVERRDKVKRIYSDAAQQQSELNEIDRKKKRKH</sequence>
<feature type="region of interest" description="Disordered" evidence="7">
    <location>
        <begin position="132"/>
        <end position="152"/>
    </location>
</feature>
<evidence type="ECO:0000313" key="8">
    <source>
        <dbReference type="RefSeq" id="XP_028129289.1"/>
    </source>
</evidence>
<gene>
    <name evidence="8" type="primary">LOC114325415</name>
</gene>
<keyword evidence="5" id="KW-0539">Nucleus</keyword>
<dbReference type="OrthoDB" id="441771at2759"/>
<protein>
    <submittedName>
        <fullName evidence="8">Nucleolar protein 14 homolog</fullName>
    </submittedName>
</protein>
<evidence type="ECO:0000256" key="2">
    <source>
        <dbReference type="ARBA" id="ARBA00007466"/>
    </source>
</evidence>
<dbReference type="Pfam" id="PF04147">
    <property type="entry name" value="Nop14"/>
    <property type="match status" value="1"/>
</dbReference>
<evidence type="ECO:0000256" key="7">
    <source>
        <dbReference type="SAM" id="MobiDB-lite"/>
    </source>
</evidence>
<feature type="compositionally biased region" description="Basic and acidic residues" evidence="7">
    <location>
        <begin position="284"/>
        <end position="302"/>
    </location>
</feature>
<dbReference type="GO" id="GO:0030490">
    <property type="term" value="P:maturation of SSU-rRNA"/>
    <property type="evidence" value="ECO:0007669"/>
    <property type="project" value="TreeGrafter"/>
</dbReference>
<accession>A0A6P7F126</accession>
<evidence type="ECO:0000256" key="1">
    <source>
        <dbReference type="ARBA" id="ARBA00004604"/>
    </source>
</evidence>
<evidence type="ECO:0000256" key="5">
    <source>
        <dbReference type="ARBA" id="ARBA00023242"/>
    </source>
</evidence>
<feature type="compositionally biased region" description="Acidic residues" evidence="7">
    <location>
        <begin position="303"/>
        <end position="314"/>
    </location>
</feature>
<feature type="region of interest" description="Disordered" evidence="7">
    <location>
        <begin position="863"/>
        <end position="897"/>
    </location>
</feature>
<dbReference type="PANTHER" id="PTHR23183">
    <property type="entry name" value="NOP14"/>
    <property type="match status" value="1"/>
</dbReference>